<feature type="transmembrane region" description="Helical" evidence="9">
    <location>
        <begin position="102"/>
        <end position="122"/>
    </location>
</feature>
<feature type="transmembrane region" description="Helical" evidence="9">
    <location>
        <begin position="29"/>
        <end position="48"/>
    </location>
</feature>
<dbReference type="InterPro" id="IPR031312">
    <property type="entry name" value="Na/sul_symport_CS"/>
</dbReference>
<comment type="similarity">
    <text evidence="2">Belongs to the SLC13A/DASS transporter (TC 2.A.47) family. NADC subfamily.</text>
</comment>
<dbReference type="EMBL" id="JAROKN010000013">
    <property type="protein sequence ID" value="MDF9277617.1"/>
    <property type="molecule type" value="Genomic_DNA"/>
</dbReference>
<feature type="transmembrane region" description="Helical" evidence="9">
    <location>
        <begin position="208"/>
        <end position="227"/>
    </location>
</feature>
<keyword evidence="6 9" id="KW-1133">Transmembrane helix</keyword>
<dbReference type="Pfam" id="PF00939">
    <property type="entry name" value="Na_sulph_symp"/>
    <property type="match status" value="1"/>
</dbReference>
<feature type="transmembrane region" description="Helical" evidence="9">
    <location>
        <begin position="412"/>
        <end position="428"/>
    </location>
</feature>
<feature type="transmembrane region" description="Helical" evidence="9">
    <location>
        <begin position="60"/>
        <end position="90"/>
    </location>
</feature>
<sequence length="522" mass="54453">MTAQKLDTRVDTEDYDEVGNTFDKTRKTIGLIVGPLIFLMMLLLPLPITDHQQSLAAVMALVFILWVTEALPIPASSLLAIGLCVVLQVPDLAPDAGDSADFIYSAFSSSTLFLVIGGFILARAMTVHGLDRRFALFVLSIPGVAKSTFRVAIAFGLIAALISAFISNSAAAAMLLPLGVGIVRAVGPEVASSAGIKNATKTKFATSVMLMIAYGASVGGLLTPIGSTANVVGLGFLQEQTGTEISFLRWSSLTAPIAVVLFIVLCIVLLTMNKPEIGRLHNARDYVLEERGKLGQLNRGEWNTLACFILAIIMWVGPSVLSTMEAEPGSLLAGFLALDIGTAAVLAASLLFFLPTNWPKREFTLSWKQAANIDWGTVLLVGAGLVLGALMFNTGLAEVVGTGMAEGLGLDSRIAVVVLSVILAIVISETTSNTASVGVVVPIVIPIALAVGLDPTIPALAAVFGASCGFMLPVSTPPNAIVYGSGMVPITKMFRTGLVFDIIAVVVVSAGVLVTSALNPLS</sequence>
<dbReference type="InterPro" id="IPR001898">
    <property type="entry name" value="SLC13A/DASS"/>
</dbReference>
<dbReference type="Proteomes" id="UP001220456">
    <property type="component" value="Unassembled WGS sequence"/>
</dbReference>
<dbReference type="PANTHER" id="PTHR10283">
    <property type="entry name" value="SOLUTE CARRIER FAMILY 13 MEMBER"/>
    <property type="match status" value="1"/>
</dbReference>
<accession>A0ABT6CVU4</accession>
<evidence type="ECO:0000313" key="11">
    <source>
        <dbReference type="Proteomes" id="UP001220456"/>
    </source>
</evidence>
<protein>
    <recommendedName>
        <fullName evidence="3">Sodium-dependent dicarboxylate transporter SdcS</fullName>
    </recommendedName>
    <alternativeName>
        <fullName evidence="8">Na(+)/dicarboxylate symporter</fullName>
    </alternativeName>
</protein>
<evidence type="ECO:0000256" key="6">
    <source>
        <dbReference type="ARBA" id="ARBA00022989"/>
    </source>
</evidence>
<dbReference type="PROSITE" id="PS01271">
    <property type="entry name" value="NA_SULFATE"/>
    <property type="match status" value="1"/>
</dbReference>
<feature type="transmembrane region" description="Helical" evidence="9">
    <location>
        <begin position="498"/>
        <end position="518"/>
    </location>
</feature>
<evidence type="ECO:0000256" key="9">
    <source>
        <dbReference type="SAM" id="Phobius"/>
    </source>
</evidence>
<evidence type="ECO:0000256" key="1">
    <source>
        <dbReference type="ARBA" id="ARBA00004141"/>
    </source>
</evidence>
<feature type="transmembrane region" description="Helical" evidence="9">
    <location>
        <begin position="333"/>
        <end position="354"/>
    </location>
</feature>
<feature type="transmembrane region" description="Helical" evidence="9">
    <location>
        <begin position="375"/>
        <end position="392"/>
    </location>
</feature>
<keyword evidence="7 9" id="KW-0472">Membrane</keyword>
<evidence type="ECO:0000256" key="7">
    <source>
        <dbReference type="ARBA" id="ARBA00023136"/>
    </source>
</evidence>
<reference evidence="10 11" key="1">
    <citation type="journal article" date="2023" name="Int. J. Syst. Evol. Microbiol.">
        <title>Arthrobacter vasquezii sp. nov., isolated from a soil sample from Union Glacier, Antarctica.</title>
        <authorList>
            <person name="Valenzuela-Ibaceta F."/>
            <person name="Carrasco V."/>
            <person name="Lagos-Moraga S."/>
            <person name="Dietz-Vargas C."/>
            <person name="Navarro C.A."/>
            <person name="Perez-Donoso J.M."/>
        </authorList>
    </citation>
    <scope>NUCLEOTIDE SEQUENCE [LARGE SCALE GENOMIC DNA]</scope>
    <source>
        <strain evidence="10 11">EH-1B-1</strain>
    </source>
</reference>
<feature type="transmembrane region" description="Helical" evidence="9">
    <location>
        <begin position="134"/>
        <end position="159"/>
    </location>
</feature>
<feature type="transmembrane region" description="Helical" evidence="9">
    <location>
        <begin position="459"/>
        <end position="477"/>
    </location>
</feature>
<keyword evidence="4" id="KW-0813">Transport</keyword>
<keyword evidence="11" id="KW-1185">Reference proteome</keyword>
<dbReference type="NCBIfam" id="TIGR00785">
    <property type="entry name" value="dass"/>
    <property type="match status" value="1"/>
</dbReference>
<evidence type="ECO:0000256" key="3">
    <source>
        <dbReference type="ARBA" id="ARBA00020150"/>
    </source>
</evidence>
<evidence type="ECO:0000313" key="10">
    <source>
        <dbReference type="EMBL" id="MDF9277617.1"/>
    </source>
</evidence>
<comment type="caution">
    <text evidence="10">The sequence shown here is derived from an EMBL/GenBank/DDBJ whole genome shotgun (WGS) entry which is preliminary data.</text>
</comment>
<name>A0ABT6CVU4_9MICC</name>
<feature type="transmembrane region" description="Helical" evidence="9">
    <location>
        <begin position="435"/>
        <end position="453"/>
    </location>
</feature>
<evidence type="ECO:0000256" key="4">
    <source>
        <dbReference type="ARBA" id="ARBA00022448"/>
    </source>
</evidence>
<proteinExistence type="inferred from homology"/>
<gene>
    <name evidence="10" type="ORF">P4U43_07425</name>
</gene>
<organism evidence="10 11">
    <name type="scientific">Arthrobacter vasquezii</name>
    <dbReference type="NCBI Taxonomy" id="2977629"/>
    <lineage>
        <taxon>Bacteria</taxon>
        <taxon>Bacillati</taxon>
        <taxon>Actinomycetota</taxon>
        <taxon>Actinomycetes</taxon>
        <taxon>Micrococcales</taxon>
        <taxon>Micrococcaceae</taxon>
        <taxon>Arthrobacter</taxon>
    </lineage>
</organism>
<dbReference type="PANTHER" id="PTHR10283:SF82">
    <property type="entry name" value="SOLUTE CARRIER FAMILY 13 MEMBER 2"/>
    <property type="match status" value="1"/>
</dbReference>
<evidence type="ECO:0000256" key="5">
    <source>
        <dbReference type="ARBA" id="ARBA00022692"/>
    </source>
</evidence>
<feature type="transmembrane region" description="Helical" evidence="9">
    <location>
        <begin position="247"/>
        <end position="270"/>
    </location>
</feature>
<comment type="subcellular location">
    <subcellularLocation>
        <location evidence="1">Membrane</location>
        <topology evidence="1">Multi-pass membrane protein</topology>
    </subcellularLocation>
</comment>
<evidence type="ECO:0000256" key="2">
    <source>
        <dbReference type="ARBA" id="ARBA00006772"/>
    </source>
</evidence>
<dbReference type="RefSeq" id="WP_277358146.1">
    <property type="nucleotide sequence ID" value="NZ_JAROKN010000013.1"/>
</dbReference>
<evidence type="ECO:0000256" key="8">
    <source>
        <dbReference type="ARBA" id="ARBA00031174"/>
    </source>
</evidence>
<feature type="transmembrane region" description="Helical" evidence="9">
    <location>
        <begin position="302"/>
        <end position="321"/>
    </location>
</feature>
<keyword evidence="5 9" id="KW-0812">Transmembrane</keyword>
<feature type="transmembrane region" description="Helical" evidence="9">
    <location>
        <begin position="165"/>
        <end position="187"/>
    </location>
</feature>